<evidence type="ECO:0000313" key="4">
    <source>
        <dbReference type="Proteomes" id="UP000249819"/>
    </source>
</evidence>
<dbReference type="InterPro" id="IPR006016">
    <property type="entry name" value="UspA"/>
</dbReference>
<dbReference type="EMBL" id="QLMA01000005">
    <property type="protein sequence ID" value="RAJ80133.1"/>
    <property type="molecule type" value="Genomic_DNA"/>
</dbReference>
<dbReference type="CDD" id="cd00293">
    <property type="entry name" value="USP-like"/>
    <property type="match status" value="1"/>
</dbReference>
<keyword evidence="4" id="KW-1185">Reference proteome</keyword>
<proteinExistence type="inferred from homology"/>
<dbReference type="SUPFAM" id="SSF52402">
    <property type="entry name" value="Adenine nucleotide alpha hydrolases-like"/>
    <property type="match status" value="2"/>
</dbReference>
<comment type="caution">
    <text evidence="3">The sequence shown here is derived from an EMBL/GenBank/DDBJ whole genome shotgun (WGS) entry which is preliminary data.</text>
</comment>
<sequence length="269" mass="29947">MKVLVPTDFSEAAFNAAKYAVTMSSRFQKADITLYHSYSVLHLSGIPMPVMPEDTPAFKEKIIGELNKIKEQLADITPRTTTINCETDVLPLLEGMQQIIDIRSINMVIMGITGKSGLQKTLIGSNTLAVTQHITIPVIIIPTAAAWKPQNKILFAYNKKQPLLSRQSNAIEQLVTKLGAHLDVLYVGEDVDSPAVKQEIEKLLHVHDISYHTARHHKTASDILHFAEKESTDMLLAIPGKYSFLEDLFHKSVTKELAYKTHIPLIVIG</sequence>
<accession>A0A327VXS2</accession>
<evidence type="ECO:0000256" key="1">
    <source>
        <dbReference type="ARBA" id="ARBA00008791"/>
    </source>
</evidence>
<reference evidence="3 4" key="1">
    <citation type="submission" date="2018-06" db="EMBL/GenBank/DDBJ databases">
        <title>Genomic Encyclopedia of Archaeal and Bacterial Type Strains, Phase II (KMG-II): from individual species to whole genera.</title>
        <authorList>
            <person name="Goeker M."/>
        </authorList>
    </citation>
    <scope>NUCLEOTIDE SEQUENCE [LARGE SCALE GENOMIC DNA]</scope>
    <source>
        <strain evidence="3 4">DSM 29821</strain>
    </source>
</reference>
<dbReference type="RefSeq" id="WP_111593148.1">
    <property type="nucleotide sequence ID" value="NZ_QLMA01000005.1"/>
</dbReference>
<name>A0A327VXS2_9BACT</name>
<dbReference type="PANTHER" id="PTHR46268">
    <property type="entry name" value="STRESS RESPONSE PROTEIN NHAX"/>
    <property type="match status" value="1"/>
</dbReference>
<organism evidence="3 4">
    <name type="scientific">Chitinophaga dinghuensis</name>
    <dbReference type="NCBI Taxonomy" id="1539050"/>
    <lineage>
        <taxon>Bacteria</taxon>
        <taxon>Pseudomonadati</taxon>
        <taxon>Bacteroidota</taxon>
        <taxon>Chitinophagia</taxon>
        <taxon>Chitinophagales</taxon>
        <taxon>Chitinophagaceae</taxon>
        <taxon>Chitinophaga</taxon>
    </lineage>
</organism>
<comment type="similarity">
    <text evidence="1">Belongs to the universal stress protein A family.</text>
</comment>
<dbReference type="AlphaFoldDB" id="A0A327VXS2"/>
<dbReference type="InterPro" id="IPR014729">
    <property type="entry name" value="Rossmann-like_a/b/a_fold"/>
</dbReference>
<dbReference type="Pfam" id="PF00582">
    <property type="entry name" value="Usp"/>
    <property type="match status" value="1"/>
</dbReference>
<gene>
    <name evidence="3" type="ORF">CLV59_105241</name>
</gene>
<evidence type="ECO:0000313" key="3">
    <source>
        <dbReference type="EMBL" id="RAJ80133.1"/>
    </source>
</evidence>
<feature type="domain" description="UspA" evidence="2">
    <location>
        <begin position="2"/>
        <end position="142"/>
    </location>
</feature>
<dbReference type="PANTHER" id="PTHR46268:SF6">
    <property type="entry name" value="UNIVERSAL STRESS PROTEIN UP12"/>
    <property type="match status" value="1"/>
</dbReference>
<dbReference type="OrthoDB" id="9788959at2"/>
<dbReference type="Gene3D" id="3.40.50.620">
    <property type="entry name" value="HUPs"/>
    <property type="match status" value="2"/>
</dbReference>
<evidence type="ECO:0000259" key="2">
    <source>
        <dbReference type="Pfam" id="PF00582"/>
    </source>
</evidence>
<protein>
    <submittedName>
        <fullName evidence="3">Nucleotide-binding universal stress UspA family protein</fullName>
    </submittedName>
</protein>
<dbReference type="Proteomes" id="UP000249819">
    <property type="component" value="Unassembled WGS sequence"/>
</dbReference>